<evidence type="ECO:0000256" key="3">
    <source>
        <dbReference type="ARBA" id="ARBA00023015"/>
    </source>
</evidence>
<keyword evidence="1" id="KW-0547">Nucleotide-binding</keyword>
<dbReference type="InterPro" id="IPR058031">
    <property type="entry name" value="AAA_lid_NorR"/>
</dbReference>
<dbReference type="Gene3D" id="3.30.450.40">
    <property type="match status" value="1"/>
</dbReference>
<dbReference type="Proteomes" id="UP000295146">
    <property type="component" value="Unassembled WGS sequence"/>
</dbReference>
<dbReference type="GO" id="GO:0005524">
    <property type="term" value="F:ATP binding"/>
    <property type="evidence" value="ECO:0007669"/>
    <property type="project" value="UniProtKB-KW"/>
</dbReference>
<comment type="caution">
    <text evidence="6">The sequence shown here is derived from an EMBL/GenBank/DDBJ whole genome shotgun (WGS) entry which is preliminary data.</text>
</comment>
<dbReference type="SUPFAM" id="SSF46689">
    <property type="entry name" value="Homeodomain-like"/>
    <property type="match status" value="1"/>
</dbReference>
<dbReference type="PRINTS" id="PR01590">
    <property type="entry name" value="HTHFIS"/>
</dbReference>
<dbReference type="EMBL" id="SODP01000001">
    <property type="protein sequence ID" value="TDW77111.1"/>
    <property type="molecule type" value="Genomic_DNA"/>
</dbReference>
<dbReference type="InterPro" id="IPR002197">
    <property type="entry name" value="HTH_Fis"/>
</dbReference>
<dbReference type="GO" id="GO:0006355">
    <property type="term" value="P:regulation of DNA-templated transcription"/>
    <property type="evidence" value="ECO:0007669"/>
    <property type="project" value="InterPro"/>
</dbReference>
<organism evidence="6 7">
    <name type="scientific">Kribbella pratensis</name>
    <dbReference type="NCBI Taxonomy" id="2512112"/>
    <lineage>
        <taxon>Bacteria</taxon>
        <taxon>Bacillati</taxon>
        <taxon>Actinomycetota</taxon>
        <taxon>Actinomycetes</taxon>
        <taxon>Propionibacteriales</taxon>
        <taxon>Kribbellaceae</taxon>
        <taxon>Kribbella</taxon>
    </lineage>
</organism>
<dbReference type="PANTHER" id="PTHR32071">
    <property type="entry name" value="TRANSCRIPTIONAL REGULATORY PROTEIN"/>
    <property type="match status" value="1"/>
</dbReference>
<dbReference type="Gene3D" id="1.10.10.60">
    <property type="entry name" value="Homeodomain-like"/>
    <property type="match status" value="1"/>
</dbReference>
<dbReference type="RefSeq" id="WP_134101183.1">
    <property type="nucleotide sequence ID" value="NZ_SODP01000001.1"/>
</dbReference>
<evidence type="ECO:0000313" key="6">
    <source>
        <dbReference type="EMBL" id="TDW77111.1"/>
    </source>
</evidence>
<dbReference type="InterPro" id="IPR027417">
    <property type="entry name" value="P-loop_NTPase"/>
</dbReference>
<dbReference type="InterPro" id="IPR009057">
    <property type="entry name" value="Homeodomain-like_sf"/>
</dbReference>
<dbReference type="GO" id="GO:0043565">
    <property type="term" value="F:sequence-specific DNA binding"/>
    <property type="evidence" value="ECO:0007669"/>
    <property type="project" value="InterPro"/>
</dbReference>
<sequence>MTDDWDAMLLRARERLLTGGRIEEIEGPSAEILASWRRSSDGGVDARDVTTSYVENVNLASRLARAASSVIDGVAQDVAGSPVSAILADSRGRVLVRRSGDAELERRLDSVLLAPGFSYAEHQVGTNGIGSALEGRGAYAVRGHEHFSERLQDFACFGVPVRDPFSHRFVGVLDVTTWAACANPALAALVRQAVAVVEARLAELGGQGERMLLDEYLGASRRSGSAVLAIGDSVWMSTPEAARVLGAVEHCDTWTMVRDALGRADAAETPLTMSDGTETMLRLRAVRRGNELVGALAFPSGTTHRPPALRRPVAGMFSRFAAGTPAMLDAARRVSRHCAQRDPVAVIGEPGVGKAALVEAALQLHAADKMVVIRDAVRNAGPEDLDRLIADVGEALHVGSPVVVKHGERLTADALGRLCSEVRAVTDAGWLALTVRVNEGDPITPELGTTGIPTVLVPPLRDRLEDLPAIVAVLLARQPGTRSLAVTDQLMTRLQHERWPGNVTELNDLLAEMLRATDLHKLDISDLPARFGRGLRRRLTPMEWLERGAIVQSLRAAEGHKDVAATSLGISRASIYRKLKLFEITPAEYI</sequence>
<name>A0A4R8CM19_9ACTN</name>
<dbReference type="SUPFAM" id="SSF52540">
    <property type="entry name" value="P-loop containing nucleoside triphosphate hydrolases"/>
    <property type="match status" value="1"/>
</dbReference>
<proteinExistence type="predicted"/>
<dbReference type="Pfam" id="PF02954">
    <property type="entry name" value="HTH_8"/>
    <property type="match status" value="1"/>
</dbReference>
<keyword evidence="7" id="KW-1185">Reference proteome</keyword>
<dbReference type="PROSITE" id="PS50045">
    <property type="entry name" value="SIGMA54_INTERACT_4"/>
    <property type="match status" value="1"/>
</dbReference>
<dbReference type="PANTHER" id="PTHR32071:SF122">
    <property type="entry name" value="SIGMA FACTOR"/>
    <property type="match status" value="1"/>
</dbReference>
<feature type="domain" description="Sigma-54 factor interaction" evidence="5">
    <location>
        <begin position="454"/>
        <end position="515"/>
    </location>
</feature>
<accession>A0A4R8CM19</accession>
<dbReference type="InterPro" id="IPR029016">
    <property type="entry name" value="GAF-like_dom_sf"/>
</dbReference>
<keyword evidence="2" id="KW-0067">ATP-binding</keyword>
<evidence type="ECO:0000256" key="1">
    <source>
        <dbReference type="ARBA" id="ARBA00022741"/>
    </source>
</evidence>
<dbReference type="InterPro" id="IPR002078">
    <property type="entry name" value="Sigma_54_int"/>
</dbReference>
<protein>
    <submittedName>
        <fullName evidence="6">Transcriptional regulator of acetoin/glycerol metabolism</fullName>
    </submittedName>
</protein>
<dbReference type="AlphaFoldDB" id="A0A4R8CM19"/>
<evidence type="ECO:0000256" key="4">
    <source>
        <dbReference type="ARBA" id="ARBA00023163"/>
    </source>
</evidence>
<keyword evidence="3" id="KW-0805">Transcription regulation</keyword>
<keyword evidence="4" id="KW-0804">Transcription</keyword>
<evidence type="ECO:0000313" key="7">
    <source>
        <dbReference type="Proteomes" id="UP000295146"/>
    </source>
</evidence>
<reference evidence="6 7" key="1">
    <citation type="submission" date="2019-03" db="EMBL/GenBank/DDBJ databases">
        <title>Genomic Encyclopedia of Type Strains, Phase III (KMG-III): the genomes of soil and plant-associated and newly described type strains.</title>
        <authorList>
            <person name="Whitman W."/>
        </authorList>
    </citation>
    <scope>NUCLEOTIDE SEQUENCE [LARGE SCALE GENOMIC DNA]</scope>
    <source>
        <strain evidence="6 7">VKM Ac-2573</strain>
    </source>
</reference>
<evidence type="ECO:0000259" key="5">
    <source>
        <dbReference type="PROSITE" id="PS50045"/>
    </source>
</evidence>
<evidence type="ECO:0000256" key="2">
    <source>
        <dbReference type="ARBA" id="ARBA00022840"/>
    </source>
</evidence>
<gene>
    <name evidence="6" type="ORF">EV653_2275</name>
</gene>
<dbReference type="Pfam" id="PF25601">
    <property type="entry name" value="AAA_lid_14"/>
    <property type="match status" value="1"/>
</dbReference>
<dbReference type="Gene3D" id="1.10.8.60">
    <property type="match status" value="1"/>
</dbReference>
<dbReference type="OrthoDB" id="5496274at2"/>